<reference evidence="1" key="1">
    <citation type="journal article" date="2015" name="Nature">
        <title>Complex archaea that bridge the gap between prokaryotes and eukaryotes.</title>
        <authorList>
            <person name="Spang A."/>
            <person name="Saw J.H."/>
            <person name="Jorgensen S.L."/>
            <person name="Zaremba-Niedzwiedzka K."/>
            <person name="Martijn J."/>
            <person name="Lind A.E."/>
            <person name="van Eijk R."/>
            <person name="Schleper C."/>
            <person name="Guy L."/>
            <person name="Ettema T.J."/>
        </authorList>
    </citation>
    <scope>NUCLEOTIDE SEQUENCE</scope>
</reference>
<dbReference type="PANTHER" id="PTHR40275">
    <property type="entry name" value="SSL7038 PROTEIN"/>
    <property type="match status" value="1"/>
</dbReference>
<dbReference type="PANTHER" id="PTHR40275:SF1">
    <property type="entry name" value="SSL7038 PROTEIN"/>
    <property type="match status" value="1"/>
</dbReference>
<sequence>MPIETTPFDAAEYLGDAESQEVLIKDAFESGDPHYIAHALGIIARARGMTQLSRDAGVTREALYKALSKDGDPRLSTLTSVLSALGVKISADMAVPPPAA</sequence>
<organism evidence="1">
    <name type="scientific">marine sediment metagenome</name>
    <dbReference type="NCBI Taxonomy" id="412755"/>
    <lineage>
        <taxon>unclassified sequences</taxon>
        <taxon>metagenomes</taxon>
        <taxon>ecological metagenomes</taxon>
    </lineage>
</organism>
<dbReference type="InterPro" id="IPR010982">
    <property type="entry name" value="Lambda_DNA-bd_dom_sf"/>
</dbReference>
<evidence type="ECO:0000313" key="1">
    <source>
        <dbReference type="EMBL" id="KKN34114.1"/>
    </source>
</evidence>
<name>A0A0F9PV88_9ZZZZ</name>
<gene>
    <name evidence="1" type="ORF">LCGC14_0796940</name>
</gene>
<accession>A0A0F9PV88</accession>
<dbReference type="GO" id="GO:0003677">
    <property type="term" value="F:DNA binding"/>
    <property type="evidence" value="ECO:0007669"/>
    <property type="project" value="InterPro"/>
</dbReference>
<dbReference type="Pfam" id="PF21716">
    <property type="entry name" value="dnstrm_HI1420"/>
    <property type="match status" value="1"/>
</dbReference>
<dbReference type="InterPro" id="IPR014057">
    <property type="entry name" value="HI1420"/>
</dbReference>
<proteinExistence type="predicted"/>
<dbReference type="NCBIfam" id="TIGR02684">
    <property type="entry name" value="dnstrm_HI1420"/>
    <property type="match status" value="1"/>
</dbReference>
<dbReference type="InterPro" id="IPR001387">
    <property type="entry name" value="Cro/C1-type_HTH"/>
</dbReference>
<dbReference type="AlphaFoldDB" id="A0A0F9PV88"/>
<dbReference type="CDD" id="cd00093">
    <property type="entry name" value="HTH_XRE"/>
    <property type="match status" value="1"/>
</dbReference>
<dbReference type="SUPFAM" id="SSF47413">
    <property type="entry name" value="lambda repressor-like DNA-binding domains"/>
    <property type="match status" value="1"/>
</dbReference>
<evidence type="ECO:0008006" key="2">
    <source>
        <dbReference type="Google" id="ProtNLM"/>
    </source>
</evidence>
<dbReference type="EMBL" id="LAZR01002127">
    <property type="protein sequence ID" value="KKN34114.1"/>
    <property type="molecule type" value="Genomic_DNA"/>
</dbReference>
<protein>
    <recommendedName>
        <fullName evidence="2">HTH cro/C1-type domain-containing protein</fullName>
    </recommendedName>
</protein>
<comment type="caution">
    <text evidence="1">The sequence shown here is derived from an EMBL/GenBank/DDBJ whole genome shotgun (WGS) entry which is preliminary data.</text>
</comment>